<dbReference type="SMART" id="SM00220">
    <property type="entry name" value="S_TKc"/>
    <property type="match status" value="1"/>
</dbReference>
<proteinExistence type="predicted"/>
<dbReference type="OrthoDB" id="291507at2759"/>
<keyword evidence="5" id="KW-0808">Transferase</keyword>
<dbReference type="InterPro" id="IPR050235">
    <property type="entry name" value="CK1_Ser-Thr_kinase"/>
</dbReference>
<protein>
    <recommendedName>
        <fullName evidence="2">Casein kinase I</fullName>
        <ecNumber evidence="1">2.7.11.1</ecNumber>
    </recommendedName>
</protein>
<organism evidence="5 6">
    <name type="scientific">Pseudocohnilembus persalinus</name>
    <name type="common">Ciliate</name>
    <dbReference type="NCBI Taxonomy" id="266149"/>
    <lineage>
        <taxon>Eukaryota</taxon>
        <taxon>Sar</taxon>
        <taxon>Alveolata</taxon>
        <taxon>Ciliophora</taxon>
        <taxon>Intramacronucleata</taxon>
        <taxon>Oligohymenophorea</taxon>
        <taxon>Scuticociliatia</taxon>
        <taxon>Philasterida</taxon>
        <taxon>Pseudocohnilembidae</taxon>
        <taxon>Pseudocohnilembus</taxon>
    </lineage>
</organism>
<dbReference type="Pfam" id="PF00069">
    <property type="entry name" value="Pkinase"/>
    <property type="match status" value="1"/>
</dbReference>
<sequence>MSIVEVRVCGRYKLGPKIANGAYGNIYLAKNVQTGMELAIKTEHITRNTSLLFEGKILQSLQGGIGIPNMHWCGQEQDFNFLVIELLGSNLEDLFNLCGRKFSLKTVLMIADQVLTNLEYIHFKHYIHRDIKPENFLVGLGKRSRNIFTVDFGLCKKYRDPRTNDHIPFKDKKPLIGTARYASIQAHKGFELSRRDDLESLGYMLIYFLTEQLPWQGLQGQSKEEKYSKIKEVKMNTPLEELCRDLPPEFLIYMNYVRNLKFEEKPDYTYLKKILKERFVKEGYEFDYVYDWILIPLSVRKQNLATRYPITIDVINNEEEFLRQQEEINYSIHGLEDNASPRILEEEGEEDEESKQGNQQQLNTYNYHNNQQQQQNKQQLQQQTQAQQQYIQEQSKNMPNYQQQQKNSQPVGQQGNNIQQTKQQQKDAKNAKGGKKKNCNIF</sequence>
<name>A0A0V0QTE8_PSEPJ</name>
<dbReference type="OMA" id="GRDKGYN"/>
<accession>A0A0V0QTE8</accession>
<keyword evidence="6" id="KW-1185">Reference proteome</keyword>
<feature type="compositionally biased region" description="Basic residues" evidence="3">
    <location>
        <begin position="432"/>
        <end position="442"/>
    </location>
</feature>
<dbReference type="InterPro" id="IPR011009">
    <property type="entry name" value="Kinase-like_dom_sf"/>
</dbReference>
<dbReference type="AlphaFoldDB" id="A0A0V0QTE8"/>
<dbReference type="InParanoid" id="A0A0V0QTE8"/>
<dbReference type="InterPro" id="IPR008271">
    <property type="entry name" value="Ser/Thr_kinase_AS"/>
</dbReference>
<keyword evidence="5" id="KW-0418">Kinase</keyword>
<feature type="compositionally biased region" description="Low complexity" evidence="3">
    <location>
        <begin position="412"/>
        <end position="423"/>
    </location>
</feature>
<dbReference type="PANTHER" id="PTHR11909">
    <property type="entry name" value="CASEIN KINASE-RELATED"/>
    <property type="match status" value="1"/>
</dbReference>
<evidence type="ECO:0000256" key="2">
    <source>
        <dbReference type="ARBA" id="ARBA00023860"/>
    </source>
</evidence>
<dbReference type="SUPFAM" id="SSF56112">
    <property type="entry name" value="Protein kinase-like (PK-like)"/>
    <property type="match status" value="1"/>
</dbReference>
<dbReference type="FunFam" id="1.10.510.10:FF:000596">
    <property type="entry name" value="CK1 family protein kinase"/>
    <property type="match status" value="1"/>
</dbReference>
<feature type="region of interest" description="Disordered" evidence="3">
    <location>
        <begin position="369"/>
        <end position="442"/>
    </location>
</feature>
<gene>
    <name evidence="5" type="ORF">PPERSA_00581</name>
</gene>
<evidence type="ECO:0000259" key="4">
    <source>
        <dbReference type="PROSITE" id="PS50011"/>
    </source>
</evidence>
<dbReference type="GO" id="GO:0004674">
    <property type="term" value="F:protein serine/threonine kinase activity"/>
    <property type="evidence" value="ECO:0007669"/>
    <property type="project" value="UniProtKB-EC"/>
</dbReference>
<evidence type="ECO:0000313" key="5">
    <source>
        <dbReference type="EMBL" id="KRX05280.1"/>
    </source>
</evidence>
<evidence type="ECO:0000256" key="3">
    <source>
        <dbReference type="SAM" id="MobiDB-lite"/>
    </source>
</evidence>
<dbReference type="EC" id="2.7.11.1" evidence="1"/>
<feature type="compositionally biased region" description="Polar residues" evidence="3">
    <location>
        <begin position="395"/>
        <end position="411"/>
    </location>
</feature>
<dbReference type="InterPro" id="IPR000719">
    <property type="entry name" value="Prot_kinase_dom"/>
</dbReference>
<dbReference type="EMBL" id="LDAU01000109">
    <property type="protein sequence ID" value="KRX05280.1"/>
    <property type="molecule type" value="Genomic_DNA"/>
</dbReference>
<dbReference type="Proteomes" id="UP000054937">
    <property type="component" value="Unassembled WGS sequence"/>
</dbReference>
<evidence type="ECO:0000256" key="1">
    <source>
        <dbReference type="ARBA" id="ARBA00012513"/>
    </source>
</evidence>
<dbReference type="CDD" id="cd14016">
    <property type="entry name" value="STKc_CK1"/>
    <property type="match status" value="1"/>
</dbReference>
<feature type="compositionally biased region" description="Low complexity" evidence="3">
    <location>
        <begin position="369"/>
        <end position="394"/>
    </location>
</feature>
<dbReference type="GO" id="GO:0005524">
    <property type="term" value="F:ATP binding"/>
    <property type="evidence" value="ECO:0007669"/>
    <property type="project" value="InterPro"/>
</dbReference>
<evidence type="ECO:0000313" key="6">
    <source>
        <dbReference type="Proteomes" id="UP000054937"/>
    </source>
</evidence>
<reference evidence="5 6" key="1">
    <citation type="journal article" date="2015" name="Sci. Rep.">
        <title>Genome of the facultative scuticociliatosis pathogen Pseudocohnilembus persalinus provides insight into its virulence through horizontal gene transfer.</title>
        <authorList>
            <person name="Xiong J."/>
            <person name="Wang G."/>
            <person name="Cheng J."/>
            <person name="Tian M."/>
            <person name="Pan X."/>
            <person name="Warren A."/>
            <person name="Jiang C."/>
            <person name="Yuan D."/>
            <person name="Miao W."/>
        </authorList>
    </citation>
    <scope>NUCLEOTIDE SEQUENCE [LARGE SCALE GENOMIC DNA]</scope>
    <source>
        <strain evidence="5">36N120E</strain>
    </source>
</reference>
<dbReference type="PROSITE" id="PS50011">
    <property type="entry name" value="PROTEIN_KINASE_DOM"/>
    <property type="match status" value="1"/>
</dbReference>
<dbReference type="Gene3D" id="1.10.510.10">
    <property type="entry name" value="Transferase(Phosphotransferase) domain 1"/>
    <property type="match status" value="1"/>
</dbReference>
<dbReference type="PROSITE" id="PS00108">
    <property type="entry name" value="PROTEIN_KINASE_ST"/>
    <property type="match status" value="1"/>
</dbReference>
<comment type="caution">
    <text evidence="5">The sequence shown here is derived from an EMBL/GenBank/DDBJ whole genome shotgun (WGS) entry which is preliminary data.</text>
</comment>
<feature type="domain" description="Protein kinase" evidence="4">
    <location>
        <begin position="12"/>
        <end position="280"/>
    </location>
</feature>